<protein>
    <submittedName>
        <fullName evidence="2">Uncharacterized protein</fullName>
    </submittedName>
</protein>
<dbReference type="RefSeq" id="XP_018281073.1">
    <property type="nucleotide sequence ID" value="XM_018425203.1"/>
</dbReference>
<evidence type="ECO:0000313" key="2">
    <source>
        <dbReference type="EMBL" id="KLT44582.1"/>
    </source>
</evidence>
<dbReference type="AlphaFoldDB" id="A0A0J0XU57"/>
<name>A0A0J0XU57_9TREE</name>
<organism evidence="2 3">
    <name type="scientific">Cutaneotrichosporon oleaginosum</name>
    <dbReference type="NCBI Taxonomy" id="879819"/>
    <lineage>
        <taxon>Eukaryota</taxon>
        <taxon>Fungi</taxon>
        <taxon>Dikarya</taxon>
        <taxon>Basidiomycota</taxon>
        <taxon>Agaricomycotina</taxon>
        <taxon>Tremellomycetes</taxon>
        <taxon>Trichosporonales</taxon>
        <taxon>Trichosporonaceae</taxon>
        <taxon>Cutaneotrichosporon</taxon>
    </lineage>
</organism>
<dbReference type="OrthoDB" id="3236348at2759"/>
<dbReference type="Proteomes" id="UP000053611">
    <property type="component" value="Unassembled WGS sequence"/>
</dbReference>
<dbReference type="GeneID" id="28985806"/>
<evidence type="ECO:0000313" key="3">
    <source>
        <dbReference type="Proteomes" id="UP000053611"/>
    </source>
</evidence>
<sequence>MAQFDTLMAKAKVYLAKDPRFFNECNSHADRLDLWYAQCWQPKHPELPIIQWDIPSSRALATVLGAYLLFLCEIAQPSNPSGTIRSTTLRHWTMLVLFLAGYNIVGVKGGGRNPAVVHGVLPDKSDSLWSLLVQTWTPLLVRDLQLEQRASPLQFWGPDELTLVCRAIDARILSGPPRIRASLLQFKAANQFLLATGNRTGIAAFTSFRHQGNEKRFTEEGKITIFQTARGHYDVEVDLEYLKRFSWEDNLNDDFCPRIHSVTKASNVQLEFATTIIPILVQRKVVYVKRNRQRVFFNDIEEFISAEDAVMYVANTRLPLFRAFDKKGNLTDRVLANRTFVSNLDAIALDANLPGAMAVSYRHVASDLAQIARPNQSEQAAVLNHDGRYSGGGTDMAGQRRSATAATHALIKMMREGASGRANAIPTEEERAEFLAQDSQYMTRLEELQKCSNEIESATSEGREYDEETVFRLRDELSVYRRSLLAKLVRQKEKAAIEVLRTERPETSLADVALARSALDVLRDAPALLVDTTMSGVTTLFEDLRRSWETVPFDRNPAGPFDHPLWSNLVEPMVESRISGTGVTFVEDVLESAEAVFRSNSGRSRPFSQEDEDRNQPRNDEGFELELWHDFDEIGETDLSSTVEARLALLRANAAILEATS</sequence>
<proteinExistence type="predicted"/>
<dbReference type="EMBL" id="KQ087186">
    <property type="protein sequence ID" value="KLT44582.1"/>
    <property type="molecule type" value="Genomic_DNA"/>
</dbReference>
<gene>
    <name evidence="2" type="ORF">CC85DRAFT_300421</name>
</gene>
<accession>A0A0J0XU57</accession>
<feature type="region of interest" description="Disordered" evidence="1">
    <location>
        <begin position="600"/>
        <end position="619"/>
    </location>
</feature>
<evidence type="ECO:0000256" key="1">
    <source>
        <dbReference type="SAM" id="MobiDB-lite"/>
    </source>
</evidence>
<reference evidence="2 3" key="1">
    <citation type="submission" date="2015-03" db="EMBL/GenBank/DDBJ databases">
        <title>Genomics and transcriptomics of the oil-accumulating basidiomycete yeast T. oleaginosus allow insights into substrate utilization and the diverse evolutionary trajectories of mating systems in fungi.</title>
        <authorList>
            <consortium name="DOE Joint Genome Institute"/>
            <person name="Kourist R."/>
            <person name="Kracht O."/>
            <person name="Bracharz F."/>
            <person name="Lipzen A."/>
            <person name="Nolan M."/>
            <person name="Ohm R."/>
            <person name="Grigoriev I."/>
            <person name="Sun S."/>
            <person name="Heitman J."/>
            <person name="Bruck T."/>
            <person name="Nowrousian M."/>
        </authorList>
    </citation>
    <scope>NUCLEOTIDE SEQUENCE [LARGE SCALE GENOMIC DNA]</scope>
    <source>
        <strain evidence="2 3">IBC0246</strain>
    </source>
</reference>
<keyword evidence="3" id="KW-1185">Reference proteome</keyword>